<dbReference type="PANTHER" id="PTHR16469:SF27">
    <property type="entry name" value="UBIQUITIN-ASSOCIATED AND SH3 DOMAIN-CONTAINING BA-RELATED"/>
    <property type="match status" value="1"/>
</dbReference>
<dbReference type="InterPro" id="IPR029033">
    <property type="entry name" value="His_PPase_superfam"/>
</dbReference>
<dbReference type="SMART" id="SM00165">
    <property type="entry name" value="UBA"/>
    <property type="match status" value="1"/>
</dbReference>
<dbReference type="InterPro" id="IPR015940">
    <property type="entry name" value="UBA"/>
</dbReference>
<dbReference type="CDD" id="cd14301">
    <property type="entry name" value="UBA_UBS3B"/>
    <property type="match status" value="1"/>
</dbReference>
<evidence type="ECO:0000259" key="9">
    <source>
        <dbReference type="PROSITE" id="PS50002"/>
    </source>
</evidence>
<evidence type="ECO:0000256" key="4">
    <source>
        <dbReference type="ARBA" id="ARBA00050567"/>
    </source>
</evidence>
<evidence type="ECO:0000313" key="11">
    <source>
        <dbReference type="EMBL" id="CAD7274252.1"/>
    </source>
</evidence>
<dbReference type="Pfam" id="PF22562">
    <property type="entry name" value="UBA_7"/>
    <property type="match status" value="1"/>
</dbReference>
<dbReference type="PROSITE" id="PS50030">
    <property type="entry name" value="UBA"/>
    <property type="match status" value="1"/>
</dbReference>
<dbReference type="Gene3D" id="1.10.8.10">
    <property type="entry name" value="DNA helicase RuvA subunit, C-terminal domain"/>
    <property type="match status" value="1"/>
</dbReference>
<dbReference type="Proteomes" id="UP000678499">
    <property type="component" value="Unassembled WGS sequence"/>
</dbReference>
<dbReference type="SMART" id="SM00326">
    <property type="entry name" value="SH3"/>
    <property type="match status" value="1"/>
</dbReference>
<dbReference type="GO" id="GO:0005737">
    <property type="term" value="C:cytoplasm"/>
    <property type="evidence" value="ECO:0007669"/>
    <property type="project" value="UniProtKB-SubCell"/>
</dbReference>
<dbReference type="InterPro" id="IPR051710">
    <property type="entry name" value="Phosphatase_SH3-domain"/>
</dbReference>
<evidence type="ECO:0000256" key="3">
    <source>
        <dbReference type="ARBA" id="ARBA00022490"/>
    </source>
</evidence>
<feature type="domain" description="UBA" evidence="10">
    <location>
        <begin position="17"/>
        <end position="58"/>
    </location>
</feature>
<dbReference type="InterPro" id="IPR013078">
    <property type="entry name" value="His_Pase_superF_clade-1"/>
</dbReference>
<dbReference type="SUPFAM" id="SSF50044">
    <property type="entry name" value="SH3-domain"/>
    <property type="match status" value="1"/>
</dbReference>
<dbReference type="CDD" id="cd07067">
    <property type="entry name" value="HP_PGM_like"/>
    <property type="match status" value="1"/>
</dbReference>
<organism evidence="11">
    <name type="scientific">Notodromas monacha</name>
    <dbReference type="NCBI Taxonomy" id="399045"/>
    <lineage>
        <taxon>Eukaryota</taxon>
        <taxon>Metazoa</taxon>
        <taxon>Ecdysozoa</taxon>
        <taxon>Arthropoda</taxon>
        <taxon>Crustacea</taxon>
        <taxon>Oligostraca</taxon>
        <taxon>Ostracoda</taxon>
        <taxon>Podocopa</taxon>
        <taxon>Podocopida</taxon>
        <taxon>Cypridocopina</taxon>
        <taxon>Cypridoidea</taxon>
        <taxon>Cyprididae</taxon>
        <taxon>Notodromas</taxon>
    </lineage>
</organism>
<dbReference type="EMBL" id="OA882263">
    <property type="protein sequence ID" value="CAD7274252.1"/>
    <property type="molecule type" value="Genomic_DNA"/>
</dbReference>
<dbReference type="AlphaFoldDB" id="A0A7R9BHW9"/>
<evidence type="ECO:0000256" key="8">
    <source>
        <dbReference type="PROSITE-ProRule" id="PRU00192"/>
    </source>
</evidence>
<comment type="catalytic activity">
    <reaction evidence="4">
        <text>20-hydroxyecdysone 22-phosphate + H2O = 20-hydroxyecdysone + phosphate</text>
        <dbReference type="Rhea" id="RHEA:63580"/>
        <dbReference type="ChEBI" id="CHEBI:15377"/>
        <dbReference type="ChEBI" id="CHEBI:16587"/>
        <dbReference type="ChEBI" id="CHEBI:43474"/>
        <dbReference type="ChEBI" id="CHEBI:147382"/>
    </reaction>
</comment>
<reference evidence="11" key="1">
    <citation type="submission" date="2020-11" db="EMBL/GenBank/DDBJ databases">
        <authorList>
            <person name="Tran Van P."/>
        </authorList>
    </citation>
    <scope>NUCLEOTIDE SEQUENCE</scope>
</reference>
<dbReference type="CDD" id="cd11791">
    <property type="entry name" value="SH3_UBASH3"/>
    <property type="match status" value="1"/>
</dbReference>
<dbReference type="PANTHER" id="PTHR16469">
    <property type="entry name" value="UBIQUITIN-ASSOCIATED AND SH3 DOMAIN-CONTAINING BA-RELATED"/>
    <property type="match status" value="1"/>
</dbReference>
<keyword evidence="12" id="KW-1185">Reference proteome</keyword>
<evidence type="ECO:0000256" key="6">
    <source>
        <dbReference type="ARBA" id="ARBA00052011"/>
    </source>
</evidence>
<dbReference type="InterPro" id="IPR036028">
    <property type="entry name" value="SH3-like_dom_sf"/>
</dbReference>
<evidence type="ECO:0000313" key="12">
    <source>
        <dbReference type="Proteomes" id="UP000678499"/>
    </source>
</evidence>
<dbReference type="OrthoDB" id="414418at2759"/>
<dbReference type="SUPFAM" id="SSF53254">
    <property type="entry name" value="Phosphoglycerate mutase-like"/>
    <property type="match status" value="1"/>
</dbReference>
<comment type="catalytic activity">
    <reaction evidence="5">
        <text>2-deoxyecdysone 22-phosphate + H2O = 2-deoxyecdysone + phosphate</text>
        <dbReference type="Rhea" id="RHEA:63584"/>
        <dbReference type="ChEBI" id="CHEBI:15377"/>
        <dbReference type="ChEBI" id="CHEBI:19566"/>
        <dbReference type="ChEBI" id="CHEBI:43474"/>
        <dbReference type="ChEBI" id="CHEBI:147386"/>
    </reaction>
</comment>
<dbReference type="PROSITE" id="PS50002">
    <property type="entry name" value="SH3"/>
    <property type="match status" value="1"/>
</dbReference>
<name>A0A7R9BHW9_9CRUS</name>
<keyword evidence="3" id="KW-0963">Cytoplasm</keyword>
<comment type="subcellular location">
    <subcellularLocation>
        <location evidence="1">Cytoplasm</location>
    </subcellularLocation>
</comment>
<sequence length="698" mass="78863">MAALPPRKTSTPGRGTRRTLNSLEILLQMGFPRNRAEKALATTGDRGVQLASDWLLAHVNDVDLDAEVPREYVLYLCPKGALLESLQNFFRACFEECGWNRAMNQVPHITVCPFFPSPDEDLEKITEALQTVLRSAQPRFPPSIPLELYVSSNFIGLFLPRNITEFLRGIGCDYFKAVGQKRPLTLDDGREDLHLTLAYQFPSEVYPKLEKFARSIKFQVASDSWEFRLYSREARAIGRNCSGIRAHLDLMCLQVYRVLYSHVPIESDELELLLGDFVYVKSEDLNSSIDGWIQGTSWLTGCSGCLPSNYIERTAESDAWTLHKVFPMCRSPRFGSLDRLESRGRVSPSLCRRLSSHEHHDKPGVKIQLDSGPFCLPDVQLPIPNITPQQLPAPASPRHVIVVRHGERVDFTFGIWLPYVFRDGKYVRRDLNMPVCLPERPRLGPKGYAKDGPLTRVGLLQALSVGEAMREANVSVHHVYCSPAYRCIQTCDAILRGMGYRDAVQINVEPGLFEWLYWHEDCMPDCFTADELKNLGYNINLCYKPYVTTNELAGQKETCEEFYNRNFYITQSAANVTASQGKLTILFILSLMSSGGNILIVAHAASLDSCLRQLTGLAPRGPQDVSRIVHSIPYCAMSVVKEKCGDREDSPVDLKTEIKGSEHSEKSANKGQWRFVEPFAMQFTNSANMRYNWRLLLS</sequence>
<evidence type="ECO:0000259" key="10">
    <source>
        <dbReference type="PROSITE" id="PS50030"/>
    </source>
</evidence>
<comment type="catalytic activity">
    <reaction evidence="6">
        <text>ecdysone 22-phosphate + H2O = ecdysone + phosphate</text>
        <dbReference type="Rhea" id="RHEA:63576"/>
        <dbReference type="ChEBI" id="CHEBI:15377"/>
        <dbReference type="ChEBI" id="CHEBI:16688"/>
        <dbReference type="ChEBI" id="CHEBI:43474"/>
        <dbReference type="ChEBI" id="CHEBI:147380"/>
    </reaction>
</comment>
<dbReference type="Gene3D" id="2.30.30.40">
    <property type="entry name" value="SH3 Domains"/>
    <property type="match status" value="1"/>
</dbReference>
<feature type="non-terminal residue" evidence="11">
    <location>
        <position position="698"/>
    </location>
</feature>
<evidence type="ECO:0000256" key="7">
    <source>
        <dbReference type="ARBA" id="ARBA00074288"/>
    </source>
</evidence>
<accession>A0A7R9BHW9</accession>
<keyword evidence="2 8" id="KW-0728">SH3 domain</keyword>
<dbReference type="InterPro" id="IPR009060">
    <property type="entry name" value="UBA-like_sf"/>
</dbReference>
<dbReference type="Pfam" id="PF00300">
    <property type="entry name" value="His_Phos_1"/>
    <property type="match status" value="1"/>
</dbReference>
<dbReference type="EMBL" id="CAJPEX010000226">
    <property type="protein sequence ID" value="CAG0914404.1"/>
    <property type="molecule type" value="Genomic_DNA"/>
</dbReference>
<gene>
    <name evidence="11" type="ORF">NMOB1V02_LOCUS2100</name>
</gene>
<dbReference type="FunFam" id="1.10.8.10:FF:000053">
    <property type="entry name" value="Ubiquitin-associated and SH3 domain-containing, A"/>
    <property type="match status" value="1"/>
</dbReference>
<proteinExistence type="predicted"/>
<dbReference type="InterPro" id="IPR001452">
    <property type="entry name" value="SH3_domain"/>
</dbReference>
<dbReference type="Gene3D" id="3.40.50.1240">
    <property type="entry name" value="Phosphoglycerate mutase-like"/>
    <property type="match status" value="1"/>
</dbReference>
<evidence type="ECO:0000256" key="1">
    <source>
        <dbReference type="ARBA" id="ARBA00004496"/>
    </source>
</evidence>
<dbReference type="GO" id="GO:0102531">
    <property type="term" value="F:ecdysteroid-phosphate phosphatase activity"/>
    <property type="evidence" value="ECO:0007669"/>
    <property type="project" value="UniProtKB-ARBA"/>
</dbReference>
<evidence type="ECO:0000256" key="2">
    <source>
        <dbReference type="ARBA" id="ARBA00022443"/>
    </source>
</evidence>
<protein>
    <recommendedName>
        <fullName evidence="7">Ecdysteroid-phosphate phosphatase</fullName>
    </recommendedName>
</protein>
<feature type="domain" description="SH3" evidence="9">
    <location>
        <begin position="251"/>
        <end position="316"/>
    </location>
</feature>
<dbReference type="SUPFAM" id="SSF46934">
    <property type="entry name" value="UBA-like"/>
    <property type="match status" value="1"/>
</dbReference>
<evidence type="ECO:0000256" key="5">
    <source>
        <dbReference type="ARBA" id="ARBA00051991"/>
    </source>
</evidence>
<dbReference type="Pfam" id="PF14604">
    <property type="entry name" value="SH3_9"/>
    <property type="match status" value="1"/>
</dbReference>